<reference evidence="1 2" key="1">
    <citation type="journal article" date="2011" name="J. Bacteriol.">
        <title>Two new complete genome sequences offer insight into host and tissue specificity of plant pathogenic Xanthomonas spp.</title>
        <authorList>
            <person name="Bogdanove A.J."/>
            <person name="Koebnik R."/>
            <person name="Lu H."/>
            <person name="Furutani A."/>
            <person name="Angiuoli S.V."/>
            <person name="Patil P.B."/>
            <person name="Van Sluys M.A."/>
            <person name="Ryan R.P."/>
            <person name="Meyer D.F."/>
            <person name="Han S.W."/>
            <person name="Aparna G."/>
            <person name="Rajaram M."/>
            <person name="Delcher A.L."/>
            <person name="Phillippy A.M."/>
            <person name="Puiu D."/>
            <person name="Schatz M.C."/>
            <person name="Shumway M."/>
            <person name="Sommer D.D."/>
            <person name="Trapnell C."/>
            <person name="Benahmed F."/>
            <person name="Dimitrov G."/>
            <person name="Madupu R."/>
            <person name="Radune D."/>
            <person name="Sullivan S."/>
            <person name="Jha G."/>
            <person name="Ishihara H."/>
            <person name="Lee S.W."/>
            <person name="Pandey A."/>
            <person name="Sharma V."/>
            <person name="Sriariyanun M."/>
            <person name="Szurek B."/>
            <person name="Vera-Cruz C.M."/>
            <person name="Dorman K.S."/>
            <person name="Ronald P.C."/>
            <person name="Verdier V."/>
            <person name="Dow J.M."/>
            <person name="Sonti R.V."/>
            <person name="Tsuge S."/>
            <person name="Brendel V.P."/>
            <person name="Rabinowicz P.D."/>
            <person name="Leach J.E."/>
            <person name="White F.F."/>
            <person name="Salzberg S.L."/>
        </authorList>
    </citation>
    <scope>NUCLEOTIDE SEQUENCE [LARGE SCALE GENOMIC DNA]</scope>
    <source>
        <strain evidence="1 2">BLS256</strain>
    </source>
</reference>
<evidence type="ECO:0000313" key="1">
    <source>
        <dbReference type="EMBL" id="AEQ94580.1"/>
    </source>
</evidence>
<protein>
    <submittedName>
        <fullName evidence="1">Uncharacterized protein</fullName>
    </submittedName>
</protein>
<dbReference type="EMBL" id="CP003057">
    <property type="protein sequence ID" value="AEQ94580.1"/>
    <property type="molecule type" value="Genomic_DNA"/>
</dbReference>
<dbReference type="KEGG" id="xor:XOC_0343"/>
<accession>G7TLF3</accession>
<name>G7TLF3_XANOB</name>
<evidence type="ECO:0000313" key="2">
    <source>
        <dbReference type="Proteomes" id="UP000008851"/>
    </source>
</evidence>
<dbReference type="Proteomes" id="UP000008851">
    <property type="component" value="Chromosome"/>
</dbReference>
<organism evidence="1 2">
    <name type="scientific">Xanthomonas oryzae pv. oryzicola (strain BLS256)</name>
    <dbReference type="NCBI Taxonomy" id="383407"/>
    <lineage>
        <taxon>Bacteria</taxon>
        <taxon>Pseudomonadati</taxon>
        <taxon>Pseudomonadota</taxon>
        <taxon>Gammaproteobacteria</taxon>
        <taxon>Lysobacterales</taxon>
        <taxon>Lysobacteraceae</taxon>
        <taxon>Xanthomonas</taxon>
    </lineage>
</organism>
<dbReference type="HOGENOM" id="CLU_3350461_0_0_6"/>
<dbReference type="AlphaFoldDB" id="G7TLF3"/>
<proteinExistence type="predicted"/>
<sequence>MRCFAGCQRRARLRAGIGMLVVGHLDGVRQRSDHQKA</sequence>
<gene>
    <name evidence="1" type="ORF">XOC_0343</name>
</gene>